<proteinExistence type="predicted"/>
<dbReference type="RefSeq" id="WP_139098325.1">
    <property type="nucleotide sequence ID" value="NZ_VDFW01000018.1"/>
</dbReference>
<dbReference type="InterPro" id="IPR001763">
    <property type="entry name" value="Rhodanese-like_dom"/>
</dbReference>
<gene>
    <name evidence="3" type="ORF">FG385_20125</name>
</gene>
<feature type="compositionally biased region" description="Basic residues" evidence="1">
    <location>
        <begin position="95"/>
        <end position="107"/>
    </location>
</feature>
<sequence length="107" mass="11730">MRTVSPLRELIITARASIENLNPADVAREVEDGDILVVDVRELEEAAAGVIPTAVITPRGTLDLARASWARTFTTASTPAAEPAGHERRLDLTRTHRRPDRGHLTTR</sequence>
<evidence type="ECO:0000256" key="1">
    <source>
        <dbReference type="SAM" id="MobiDB-lite"/>
    </source>
</evidence>
<dbReference type="SUPFAM" id="SSF52821">
    <property type="entry name" value="Rhodanese/Cell cycle control phosphatase"/>
    <property type="match status" value="1"/>
</dbReference>
<comment type="caution">
    <text evidence="3">The sequence shown here is derived from an EMBL/GenBank/DDBJ whole genome shotgun (WGS) entry which is preliminary data.</text>
</comment>
<dbReference type="AlphaFoldDB" id="A0A5C4LYC0"/>
<name>A0A5C4LYC0_9PSEU</name>
<evidence type="ECO:0000313" key="3">
    <source>
        <dbReference type="EMBL" id="TNC23683.1"/>
    </source>
</evidence>
<protein>
    <recommendedName>
        <fullName evidence="2">Rhodanese domain-containing protein</fullName>
    </recommendedName>
</protein>
<dbReference type="Gene3D" id="3.40.250.10">
    <property type="entry name" value="Rhodanese-like domain"/>
    <property type="match status" value="1"/>
</dbReference>
<dbReference type="EMBL" id="VDFW01000018">
    <property type="protein sequence ID" value="TNC23683.1"/>
    <property type="molecule type" value="Genomic_DNA"/>
</dbReference>
<dbReference type="OrthoDB" id="9807812at2"/>
<feature type="compositionally biased region" description="Basic and acidic residues" evidence="1">
    <location>
        <begin position="84"/>
        <end position="94"/>
    </location>
</feature>
<organism evidence="3 4">
    <name type="scientific">Amycolatopsis alkalitolerans</name>
    <dbReference type="NCBI Taxonomy" id="2547244"/>
    <lineage>
        <taxon>Bacteria</taxon>
        <taxon>Bacillati</taxon>
        <taxon>Actinomycetota</taxon>
        <taxon>Actinomycetes</taxon>
        <taxon>Pseudonocardiales</taxon>
        <taxon>Pseudonocardiaceae</taxon>
        <taxon>Amycolatopsis</taxon>
    </lineage>
</organism>
<evidence type="ECO:0000313" key="4">
    <source>
        <dbReference type="Proteomes" id="UP000305546"/>
    </source>
</evidence>
<reference evidence="3 4" key="1">
    <citation type="submission" date="2019-06" db="EMBL/GenBank/DDBJ databases">
        <title>Amycolatopsis alkalitolerans sp. nov., isolated from Gastrodia elata Blume.</title>
        <authorList>
            <person name="Narsing Rao M.P."/>
            <person name="Li W.J."/>
        </authorList>
    </citation>
    <scope>NUCLEOTIDE SEQUENCE [LARGE SCALE GENOMIC DNA]</scope>
    <source>
        <strain evidence="3 4">SYSUP0005</strain>
    </source>
</reference>
<dbReference type="PROSITE" id="PS50206">
    <property type="entry name" value="RHODANESE_3"/>
    <property type="match status" value="1"/>
</dbReference>
<feature type="region of interest" description="Disordered" evidence="1">
    <location>
        <begin position="74"/>
        <end position="107"/>
    </location>
</feature>
<keyword evidence="4" id="KW-1185">Reference proteome</keyword>
<dbReference type="Proteomes" id="UP000305546">
    <property type="component" value="Unassembled WGS sequence"/>
</dbReference>
<accession>A0A5C4LYC0</accession>
<dbReference type="InterPro" id="IPR036873">
    <property type="entry name" value="Rhodanese-like_dom_sf"/>
</dbReference>
<evidence type="ECO:0000259" key="2">
    <source>
        <dbReference type="PROSITE" id="PS50206"/>
    </source>
</evidence>
<feature type="domain" description="Rhodanese" evidence="2">
    <location>
        <begin position="31"/>
        <end position="66"/>
    </location>
</feature>